<accession>A0A8J3EVD8</accession>
<feature type="region of interest" description="Disordered" evidence="1">
    <location>
        <begin position="1"/>
        <end position="55"/>
    </location>
</feature>
<evidence type="ECO:0000313" key="2">
    <source>
        <dbReference type="EMBL" id="GGI09499.1"/>
    </source>
</evidence>
<reference evidence="2" key="1">
    <citation type="journal article" date="2014" name="Int. J. Syst. Evol. Microbiol.">
        <title>Complete genome sequence of Corynebacterium casei LMG S-19264T (=DSM 44701T), isolated from a smear-ripened cheese.</title>
        <authorList>
            <consortium name="US DOE Joint Genome Institute (JGI-PGF)"/>
            <person name="Walter F."/>
            <person name="Albersmeier A."/>
            <person name="Kalinowski J."/>
            <person name="Ruckert C."/>
        </authorList>
    </citation>
    <scope>NUCLEOTIDE SEQUENCE</scope>
    <source>
        <strain evidence="2">CGMCC 1.14988</strain>
    </source>
</reference>
<comment type="caution">
    <text evidence="2">The sequence shown here is derived from an EMBL/GenBank/DDBJ whole genome shotgun (WGS) entry which is preliminary data.</text>
</comment>
<dbReference type="Proteomes" id="UP000650511">
    <property type="component" value="Unassembled WGS sequence"/>
</dbReference>
<keyword evidence="3" id="KW-1185">Reference proteome</keyword>
<dbReference type="AlphaFoldDB" id="A0A8J3EVD8"/>
<reference evidence="2" key="2">
    <citation type="submission" date="2020-09" db="EMBL/GenBank/DDBJ databases">
        <authorList>
            <person name="Sun Q."/>
            <person name="Zhou Y."/>
        </authorList>
    </citation>
    <scope>NUCLEOTIDE SEQUENCE</scope>
    <source>
        <strain evidence="2">CGMCC 1.14988</strain>
    </source>
</reference>
<sequence length="55" mass="5543">MLGPDVPALTRGRGVHPGDPTAGVDARSRAASGRLDGSSGTDLAAERHDFPSEAS</sequence>
<gene>
    <name evidence="2" type="ORF">GCM10011354_34380</name>
</gene>
<organism evidence="2 3">
    <name type="scientific">Egicoccus halophilus</name>
    <dbReference type="NCBI Taxonomy" id="1670830"/>
    <lineage>
        <taxon>Bacteria</taxon>
        <taxon>Bacillati</taxon>
        <taxon>Actinomycetota</taxon>
        <taxon>Nitriliruptoria</taxon>
        <taxon>Egicoccales</taxon>
        <taxon>Egicoccaceae</taxon>
        <taxon>Egicoccus</taxon>
    </lineage>
</organism>
<dbReference type="RefSeq" id="WP_165403852.1">
    <property type="nucleotide sequence ID" value="NZ_BMHA01000015.1"/>
</dbReference>
<name>A0A8J3EVD8_9ACTN</name>
<protein>
    <submittedName>
        <fullName evidence="2">Uncharacterized protein</fullName>
    </submittedName>
</protein>
<dbReference type="EMBL" id="BMHA01000015">
    <property type="protein sequence ID" value="GGI09499.1"/>
    <property type="molecule type" value="Genomic_DNA"/>
</dbReference>
<evidence type="ECO:0000256" key="1">
    <source>
        <dbReference type="SAM" id="MobiDB-lite"/>
    </source>
</evidence>
<feature type="compositionally biased region" description="Basic and acidic residues" evidence="1">
    <location>
        <begin position="44"/>
        <end position="55"/>
    </location>
</feature>
<proteinExistence type="predicted"/>
<evidence type="ECO:0000313" key="3">
    <source>
        <dbReference type="Proteomes" id="UP000650511"/>
    </source>
</evidence>